<organism evidence="2 3">
    <name type="scientific">Paecilomyces lecythidis</name>
    <dbReference type="NCBI Taxonomy" id="3004212"/>
    <lineage>
        <taxon>Eukaryota</taxon>
        <taxon>Fungi</taxon>
        <taxon>Dikarya</taxon>
        <taxon>Ascomycota</taxon>
        <taxon>Pezizomycotina</taxon>
        <taxon>Eurotiomycetes</taxon>
        <taxon>Eurotiomycetidae</taxon>
        <taxon>Eurotiales</taxon>
        <taxon>Thermoascaceae</taxon>
        <taxon>Paecilomyces</taxon>
    </lineage>
</organism>
<dbReference type="PANTHER" id="PTHR40635:SF1">
    <property type="match status" value="1"/>
</dbReference>
<evidence type="ECO:0000256" key="1">
    <source>
        <dbReference type="SAM" id="MobiDB-lite"/>
    </source>
</evidence>
<proteinExistence type="predicted"/>
<reference evidence="2 3" key="1">
    <citation type="journal article" date="2024" name="IMA Fungus">
        <title>IMA Genome - F19 : A genome assembly and annotation guide to empower mycologists, including annotated draft genome sequences of Ceratocystis pirilliformis, Diaporthe australafricana, Fusarium ophioides, Paecilomyces lecythidis, and Sporothrix stenoceras.</title>
        <authorList>
            <person name="Aylward J."/>
            <person name="Wilson A.M."/>
            <person name="Visagie C.M."/>
            <person name="Spraker J."/>
            <person name="Barnes I."/>
            <person name="Buitendag C."/>
            <person name="Ceriani C."/>
            <person name="Del Mar Angel L."/>
            <person name="du Plessis D."/>
            <person name="Fuchs T."/>
            <person name="Gasser K."/>
            <person name="Kramer D."/>
            <person name="Li W."/>
            <person name="Munsamy K."/>
            <person name="Piso A."/>
            <person name="Price J.L."/>
            <person name="Sonnekus B."/>
            <person name="Thomas C."/>
            <person name="van der Nest A."/>
            <person name="van Dijk A."/>
            <person name="van Heerden A."/>
            <person name="van Vuuren N."/>
            <person name="Yilmaz N."/>
            <person name="Duong T.A."/>
            <person name="van der Merwe N.A."/>
            <person name="Wingfield M.J."/>
            <person name="Wingfield B.D."/>
        </authorList>
    </citation>
    <scope>NUCLEOTIDE SEQUENCE [LARGE SCALE GENOMIC DNA]</scope>
    <source>
        <strain evidence="2 3">CMW 18167</strain>
    </source>
</reference>
<feature type="compositionally biased region" description="Polar residues" evidence="1">
    <location>
        <begin position="109"/>
        <end position="119"/>
    </location>
</feature>
<sequence length="257" mass="29254">MAPIRRYLRISEYSVLECRIYLENPADTRWLLSSREPVLSRIFSAIKPHVLPKLREEKARAQGKKKKRKAVKDVIVEDEFEVAIFLRESGTRHSLLTRHKTFAEDRKIQSTSNKLTGTEYSPIHVGDETDAARHVIADSDGESELNLHDIPEASQIEENTSKRRRTLTGSDDPSDAQSAAKRTRRQDETENDTEDEKKLGMITTYEGFNIWGWVLCLLVTRKGQRARSSNLTSETTGQVLLEEWISTQAPGGVDDED</sequence>
<dbReference type="PANTHER" id="PTHR40635">
    <property type="match status" value="1"/>
</dbReference>
<feature type="region of interest" description="Disordered" evidence="1">
    <location>
        <begin position="141"/>
        <end position="198"/>
    </location>
</feature>
<accession>A0ABR3Y8I1</accession>
<dbReference type="Proteomes" id="UP001583193">
    <property type="component" value="Unassembled WGS sequence"/>
</dbReference>
<dbReference type="EMBL" id="JAVDPF010000004">
    <property type="protein sequence ID" value="KAL1884616.1"/>
    <property type="molecule type" value="Genomic_DNA"/>
</dbReference>
<feature type="region of interest" description="Disordered" evidence="1">
    <location>
        <begin position="106"/>
        <end position="127"/>
    </location>
</feature>
<keyword evidence="3" id="KW-1185">Reference proteome</keyword>
<feature type="compositionally biased region" description="Polar residues" evidence="1">
    <location>
        <begin position="167"/>
        <end position="177"/>
    </location>
</feature>
<gene>
    <name evidence="2" type="ORF">Plec18167_002206</name>
</gene>
<comment type="caution">
    <text evidence="2">The sequence shown here is derived from an EMBL/GenBank/DDBJ whole genome shotgun (WGS) entry which is preliminary data.</text>
</comment>
<protein>
    <submittedName>
        <fullName evidence="2">Uncharacterized protein</fullName>
    </submittedName>
</protein>
<evidence type="ECO:0000313" key="2">
    <source>
        <dbReference type="EMBL" id="KAL1884616.1"/>
    </source>
</evidence>
<evidence type="ECO:0000313" key="3">
    <source>
        <dbReference type="Proteomes" id="UP001583193"/>
    </source>
</evidence>
<name>A0ABR3Y8I1_9EURO</name>